<dbReference type="AlphaFoldDB" id="A0A5B0WN31"/>
<dbReference type="Proteomes" id="UP000323708">
    <property type="component" value="Unassembled WGS sequence"/>
</dbReference>
<name>A0A5B0WN31_9GAMM</name>
<organism evidence="2 3">
    <name type="scientific">Pseudohalioglobus sediminis</name>
    <dbReference type="NCBI Taxonomy" id="2606449"/>
    <lineage>
        <taxon>Bacteria</taxon>
        <taxon>Pseudomonadati</taxon>
        <taxon>Pseudomonadota</taxon>
        <taxon>Gammaproteobacteria</taxon>
        <taxon>Cellvibrionales</taxon>
        <taxon>Halieaceae</taxon>
        <taxon>Pseudohalioglobus</taxon>
    </lineage>
</organism>
<evidence type="ECO:0000313" key="3">
    <source>
        <dbReference type="Proteomes" id="UP000323708"/>
    </source>
</evidence>
<feature type="signal peptide" evidence="1">
    <location>
        <begin position="1"/>
        <end position="22"/>
    </location>
</feature>
<keyword evidence="3" id="KW-1185">Reference proteome</keyword>
<sequence>MKNVHKIMAIAAMMALPLAASAGDEELCLDCHEPAEDWEGMTADEILASASDLSIKRHADNADFTEEQLRAIIATLISE</sequence>
<keyword evidence="1" id="KW-0732">Signal</keyword>
<proteinExistence type="predicted"/>
<evidence type="ECO:0000313" key="2">
    <source>
        <dbReference type="EMBL" id="KAA1188464.1"/>
    </source>
</evidence>
<gene>
    <name evidence="2" type="ORF">F0M18_18400</name>
</gene>
<dbReference type="RefSeq" id="WP_149612929.1">
    <property type="nucleotide sequence ID" value="NZ_VTUX01000010.1"/>
</dbReference>
<comment type="caution">
    <text evidence="2">The sequence shown here is derived from an EMBL/GenBank/DDBJ whole genome shotgun (WGS) entry which is preliminary data.</text>
</comment>
<evidence type="ECO:0000256" key="1">
    <source>
        <dbReference type="SAM" id="SignalP"/>
    </source>
</evidence>
<accession>A0A5B0WN31</accession>
<evidence type="ECO:0008006" key="4">
    <source>
        <dbReference type="Google" id="ProtNLM"/>
    </source>
</evidence>
<feature type="chain" id="PRO_5022949439" description="Cytochrome c domain-containing protein" evidence="1">
    <location>
        <begin position="23"/>
        <end position="79"/>
    </location>
</feature>
<reference evidence="2 3" key="1">
    <citation type="submission" date="2019-09" db="EMBL/GenBank/DDBJ databases">
        <authorList>
            <person name="Chen X.-Y."/>
        </authorList>
    </citation>
    <scope>NUCLEOTIDE SEQUENCE [LARGE SCALE GENOMIC DNA]</scope>
    <source>
        <strain evidence="2 3">NY5</strain>
    </source>
</reference>
<dbReference type="EMBL" id="VTUX01000010">
    <property type="protein sequence ID" value="KAA1188464.1"/>
    <property type="molecule type" value="Genomic_DNA"/>
</dbReference>
<protein>
    <recommendedName>
        <fullName evidence="4">Cytochrome c domain-containing protein</fullName>
    </recommendedName>
</protein>